<dbReference type="EMBL" id="FZOU01000001">
    <property type="protein sequence ID" value="SNS22547.1"/>
    <property type="molecule type" value="Genomic_DNA"/>
</dbReference>
<name>A0A239CR20_9BACT</name>
<dbReference type="PANTHER" id="PTHR43540:SF7">
    <property type="entry name" value="ISOCHORISMATASE FAMILY PROTEIN YECD"/>
    <property type="match status" value="1"/>
</dbReference>
<feature type="domain" description="Isochorismatase-like" evidence="2">
    <location>
        <begin position="11"/>
        <end position="184"/>
    </location>
</feature>
<dbReference type="PANTHER" id="PTHR43540">
    <property type="entry name" value="PEROXYUREIDOACRYLATE/UREIDOACRYLATE AMIDOHYDROLASE-RELATED"/>
    <property type="match status" value="1"/>
</dbReference>
<evidence type="ECO:0000313" key="4">
    <source>
        <dbReference type="Proteomes" id="UP000198356"/>
    </source>
</evidence>
<dbReference type="Gene3D" id="3.40.50.850">
    <property type="entry name" value="Isochorismatase-like"/>
    <property type="match status" value="1"/>
</dbReference>
<dbReference type="RefSeq" id="WP_089406411.1">
    <property type="nucleotide sequence ID" value="NZ_FZOU01000001.1"/>
</dbReference>
<dbReference type="SUPFAM" id="SSF52499">
    <property type="entry name" value="Isochorismatase-like hydrolases"/>
    <property type="match status" value="1"/>
</dbReference>
<dbReference type="Pfam" id="PF00857">
    <property type="entry name" value="Isochorismatase"/>
    <property type="match status" value="1"/>
</dbReference>
<reference evidence="3 4" key="1">
    <citation type="submission" date="2017-06" db="EMBL/GenBank/DDBJ databases">
        <authorList>
            <person name="Kim H.J."/>
            <person name="Triplett B.A."/>
        </authorList>
    </citation>
    <scope>NUCLEOTIDE SEQUENCE [LARGE SCALE GENOMIC DNA]</scope>
    <source>
        <strain evidence="3 4">DSM 18704</strain>
    </source>
</reference>
<organism evidence="3 4">
    <name type="scientific">Granulicella rosea</name>
    <dbReference type="NCBI Taxonomy" id="474952"/>
    <lineage>
        <taxon>Bacteria</taxon>
        <taxon>Pseudomonadati</taxon>
        <taxon>Acidobacteriota</taxon>
        <taxon>Terriglobia</taxon>
        <taxon>Terriglobales</taxon>
        <taxon>Acidobacteriaceae</taxon>
        <taxon>Granulicella</taxon>
    </lineage>
</organism>
<dbReference type="CDD" id="cd00431">
    <property type="entry name" value="cysteine_hydrolases"/>
    <property type="match status" value="1"/>
</dbReference>
<keyword evidence="1" id="KW-0378">Hydrolase</keyword>
<accession>A0A239CR20</accession>
<dbReference type="GO" id="GO:0016787">
    <property type="term" value="F:hydrolase activity"/>
    <property type="evidence" value="ECO:0007669"/>
    <property type="project" value="UniProtKB-KW"/>
</dbReference>
<evidence type="ECO:0000313" key="3">
    <source>
        <dbReference type="EMBL" id="SNS22547.1"/>
    </source>
</evidence>
<keyword evidence="4" id="KW-1185">Reference proteome</keyword>
<proteinExistence type="predicted"/>
<dbReference type="AlphaFoldDB" id="A0A239CR20"/>
<dbReference type="InterPro" id="IPR000868">
    <property type="entry name" value="Isochorismatase-like_dom"/>
</dbReference>
<gene>
    <name evidence="3" type="ORF">SAMN05421770_10164</name>
</gene>
<dbReference type="OrthoDB" id="9785724at2"/>
<evidence type="ECO:0000256" key="1">
    <source>
        <dbReference type="ARBA" id="ARBA00022801"/>
    </source>
</evidence>
<dbReference type="InterPro" id="IPR050272">
    <property type="entry name" value="Isochorismatase-like_hydrls"/>
</dbReference>
<evidence type="ECO:0000259" key="2">
    <source>
        <dbReference type="Pfam" id="PF00857"/>
    </source>
</evidence>
<dbReference type="InterPro" id="IPR036380">
    <property type="entry name" value="Isochorismatase-like_sf"/>
</dbReference>
<protein>
    <submittedName>
        <fullName evidence="3">Nicotinamidase-related amidase</fullName>
    </submittedName>
</protein>
<dbReference type="Proteomes" id="UP000198356">
    <property type="component" value="Unassembled WGS sequence"/>
</dbReference>
<sequence length="189" mass="20322">MSTLAFDPAATALILIDLQNAIKARNPVPHSFDDVVARSVALGDKLRAAGGTVVYVNVDVADMQTHVADRSMRNPNDPPPPAIMSELVPECGIQPGDLTITKRSWGAFLKTTLDEQLRAKGVTTIILGGVATNIGVESTARSAYDLGYDIVFAEDAMATLSQEMHDFTIKVHFPMMGRVRSTAEILEAL</sequence>